<comment type="caution">
    <text evidence="1">The sequence shown here is derived from an EMBL/GenBank/DDBJ whole genome shotgun (WGS) entry which is preliminary data.</text>
</comment>
<evidence type="ECO:0000313" key="2">
    <source>
        <dbReference type="Proteomes" id="UP001501237"/>
    </source>
</evidence>
<organism evidence="1 2">
    <name type="scientific">Actinocorallia longicatena</name>
    <dbReference type="NCBI Taxonomy" id="111803"/>
    <lineage>
        <taxon>Bacteria</taxon>
        <taxon>Bacillati</taxon>
        <taxon>Actinomycetota</taxon>
        <taxon>Actinomycetes</taxon>
        <taxon>Streptosporangiales</taxon>
        <taxon>Thermomonosporaceae</taxon>
        <taxon>Actinocorallia</taxon>
    </lineage>
</organism>
<sequence>MTDLAAAAAHLRSMHVPGDPLMLVNAWDVASAERAVAAGGRAVGTSSVAMAASLGLPDDPSAPVRPLFEALERITNAVDVPVTADLLDGYGLDPAELVDRLLAAGVVGCNIEDSDHSRPGSLLDPGTVAARLAAIRSAGVRAGADIVINARIDAYLHDGSAATPEVIERARRYLDAGADCVYPLRLVDPLVVRDLVERLEAPVNANIGGPTTVAGLAAAGVSRISIGPRGFSTALAAFDDLAATLLHAGAEGGERSLRAR</sequence>
<dbReference type="CDD" id="cd00377">
    <property type="entry name" value="ICL_PEPM"/>
    <property type="match status" value="1"/>
</dbReference>
<dbReference type="Pfam" id="PF13714">
    <property type="entry name" value="PEP_mutase"/>
    <property type="match status" value="1"/>
</dbReference>
<protein>
    <submittedName>
        <fullName evidence="1">Isocitrate lyase/phosphoenolpyruvate mutase family protein</fullName>
    </submittedName>
</protein>
<dbReference type="InterPro" id="IPR015813">
    <property type="entry name" value="Pyrv/PenolPyrv_kinase-like_dom"/>
</dbReference>
<keyword evidence="1" id="KW-0456">Lyase</keyword>
<evidence type="ECO:0000313" key="1">
    <source>
        <dbReference type="EMBL" id="GAA3231228.1"/>
    </source>
</evidence>
<dbReference type="PANTHER" id="PTHR42905:SF16">
    <property type="entry name" value="CARBOXYPHOSPHONOENOLPYRUVATE PHOSPHONOMUTASE-LIKE PROTEIN (AFU_ORTHOLOGUE AFUA_5G07230)"/>
    <property type="match status" value="1"/>
</dbReference>
<dbReference type="InterPro" id="IPR039556">
    <property type="entry name" value="ICL/PEPM"/>
</dbReference>
<dbReference type="SUPFAM" id="SSF51621">
    <property type="entry name" value="Phosphoenolpyruvate/pyruvate domain"/>
    <property type="match status" value="1"/>
</dbReference>
<dbReference type="GO" id="GO:0016829">
    <property type="term" value="F:lyase activity"/>
    <property type="evidence" value="ECO:0007669"/>
    <property type="project" value="UniProtKB-KW"/>
</dbReference>
<proteinExistence type="predicted"/>
<dbReference type="Gene3D" id="3.20.20.60">
    <property type="entry name" value="Phosphoenolpyruvate-binding domains"/>
    <property type="match status" value="1"/>
</dbReference>
<dbReference type="EMBL" id="BAAAUV010000021">
    <property type="protein sequence ID" value="GAA3231228.1"/>
    <property type="molecule type" value="Genomic_DNA"/>
</dbReference>
<accession>A0ABP6QIQ3</accession>
<dbReference type="PANTHER" id="PTHR42905">
    <property type="entry name" value="PHOSPHOENOLPYRUVATE CARBOXYLASE"/>
    <property type="match status" value="1"/>
</dbReference>
<dbReference type="Proteomes" id="UP001501237">
    <property type="component" value="Unassembled WGS sequence"/>
</dbReference>
<reference evidence="2" key="1">
    <citation type="journal article" date="2019" name="Int. J. Syst. Evol. Microbiol.">
        <title>The Global Catalogue of Microorganisms (GCM) 10K type strain sequencing project: providing services to taxonomists for standard genome sequencing and annotation.</title>
        <authorList>
            <consortium name="The Broad Institute Genomics Platform"/>
            <consortium name="The Broad Institute Genome Sequencing Center for Infectious Disease"/>
            <person name="Wu L."/>
            <person name="Ma J."/>
        </authorList>
    </citation>
    <scope>NUCLEOTIDE SEQUENCE [LARGE SCALE GENOMIC DNA]</scope>
    <source>
        <strain evidence="2">JCM 9377</strain>
    </source>
</reference>
<name>A0ABP6QIQ3_9ACTN</name>
<keyword evidence="2" id="KW-1185">Reference proteome</keyword>
<dbReference type="InterPro" id="IPR040442">
    <property type="entry name" value="Pyrv_kinase-like_dom_sf"/>
</dbReference>
<gene>
    <name evidence="1" type="ORF">GCM10010468_62230</name>
</gene>
<dbReference type="RefSeq" id="WP_344835442.1">
    <property type="nucleotide sequence ID" value="NZ_BAAAUV010000021.1"/>
</dbReference>